<dbReference type="InterPro" id="IPR023393">
    <property type="entry name" value="START-like_dom_sf"/>
</dbReference>
<evidence type="ECO:0000313" key="1">
    <source>
        <dbReference type="EMBL" id="CAB4713885.1"/>
    </source>
</evidence>
<reference evidence="3" key="1">
    <citation type="submission" date="2020-05" db="EMBL/GenBank/DDBJ databases">
        <authorList>
            <person name="Chiriac C."/>
            <person name="Salcher M."/>
            <person name="Ghai R."/>
            <person name="Kavagutti S V."/>
        </authorList>
    </citation>
    <scope>NUCLEOTIDE SEQUENCE</scope>
</reference>
<dbReference type="Pfam" id="PF10604">
    <property type="entry name" value="Polyketide_cyc2"/>
    <property type="match status" value="1"/>
</dbReference>
<proteinExistence type="predicted"/>
<protein>
    <submittedName>
        <fullName evidence="3">Unannotated protein</fullName>
    </submittedName>
</protein>
<dbReference type="AlphaFoldDB" id="A0A6J7MPB6"/>
<accession>A0A6J7MPB6</accession>
<dbReference type="Gene3D" id="3.30.530.20">
    <property type="match status" value="1"/>
</dbReference>
<dbReference type="EMBL" id="CAFBPQ010000044">
    <property type="protein sequence ID" value="CAB5029435.1"/>
    <property type="molecule type" value="Genomic_DNA"/>
</dbReference>
<dbReference type="SUPFAM" id="SSF55961">
    <property type="entry name" value="Bet v1-like"/>
    <property type="match status" value="1"/>
</dbReference>
<evidence type="ECO:0000313" key="4">
    <source>
        <dbReference type="EMBL" id="CAB5029435.1"/>
    </source>
</evidence>
<gene>
    <name evidence="1" type="ORF">UFOPK2683_00158</name>
    <name evidence="2" type="ORF">UFOPK3605_00752</name>
    <name evidence="3" type="ORF">UFOPK3897_01200</name>
    <name evidence="4" type="ORF">UFOPK4121_01217</name>
</gene>
<dbReference type="EMBL" id="CAFBMM010000029">
    <property type="protein sequence ID" value="CAB4905794.1"/>
    <property type="molecule type" value="Genomic_DNA"/>
</dbReference>
<dbReference type="EMBL" id="CAEZYK010000005">
    <property type="protein sequence ID" value="CAB4713885.1"/>
    <property type="molecule type" value="Genomic_DNA"/>
</dbReference>
<sequence>MAHYEVTVLSPWTAEKAFSYMMDLEHFADWDPGVTKAKRVSGEAPGLGAAYEVTVKSVGGEQTLRYETIAIDSPNRIEVRAETSKLISLDIVTVRPDANGGSRVTYSADLSLKGLLRIGTPVLALMFRGIGDRAAEGLVRVLEGTKA</sequence>
<evidence type="ECO:0000313" key="3">
    <source>
        <dbReference type="EMBL" id="CAB4982547.1"/>
    </source>
</evidence>
<organism evidence="3">
    <name type="scientific">freshwater metagenome</name>
    <dbReference type="NCBI Taxonomy" id="449393"/>
    <lineage>
        <taxon>unclassified sequences</taxon>
        <taxon>metagenomes</taxon>
        <taxon>ecological metagenomes</taxon>
    </lineage>
</organism>
<dbReference type="InterPro" id="IPR019587">
    <property type="entry name" value="Polyketide_cyclase/dehydratase"/>
</dbReference>
<dbReference type="EMBL" id="CAFBOF010000030">
    <property type="protein sequence ID" value="CAB4982547.1"/>
    <property type="molecule type" value="Genomic_DNA"/>
</dbReference>
<evidence type="ECO:0000313" key="2">
    <source>
        <dbReference type="EMBL" id="CAB4905794.1"/>
    </source>
</evidence>
<name>A0A6J7MPB6_9ZZZZ</name>